<dbReference type="EMBL" id="JACOGF010000022">
    <property type="protein sequence ID" value="MBC3920973.1"/>
    <property type="molecule type" value="Genomic_DNA"/>
</dbReference>
<dbReference type="Proteomes" id="UP000650424">
    <property type="component" value="Unassembled WGS sequence"/>
</dbReference>
<reference evidence="4 5" key="1">
    <citation type="submission" date="2020-08" db="EMBL/GenBank/DDBJ databases">
        <title>Novel species isolated from subtropical streams in China.</title>
        <authorList>
            <person name="Lu H."/>
        </authorList>
    </citation>
    <scope>NUCLEOTIDE SEQUENCE [LARGE SCALE GENOMIC DNA]</scope>
    <source>
        <strain evidence="4 5">CY18W</strain>
    </source>
</reference>
<dbReference type="InterPro" id="IPR006860">
    <property type="entry name" value="FecR"/>
</dbReference>
<feature type="domain" description="LysM" evidence="3">
    <location>
        <begin position="49"/>
        <end position="96"/>
    </location>
</feature>
<evidence type="ECO:0000313" key="5">
    <source>
        <dbReference type="Proteomes" id="UP000650424"/>
    </source>
</evidence>
<dbReference type="Gene3D" id="2.60.40.10">
    <property type="entry name" value="Immunoglobulins"/>
    <property type="match status" value="2"/>
</dbReference>
<gene>
    <name evidence="4" type="ORF">H8L32_26150</name>
</gene>
<dbReference type="RefSeq" id="WP_186950808.1">
    <property type="nucleotide sequence ID" value="NZ_JACOGF010000022.1"/>
</dbReference>
<feature type="signal peptide" evidence="2">
    <location>
        <begin position="1"/>
        <end position="30"/>
    </location>
</feature>
<accession>A0ABR6ZYL0</accession>
<dbReference type="PROSITE" id="PS51782">
    <property type="entry name" value="LYSM"/>
    <property type="match status" value="1"/>
</dbReference>
<keyword evidence="5" id="KW-1185">Reference proteome</keyword>
<evidence type="ECO:0000313" key="4">
    <source>
        <dbReference type="EMBL" id="MBC3920973.1"/>
    </source>
</evidence>
<dbReference type="Pfam" id="PF01476">
    <property type="entry name" value="LysM"/>
    <property type="match status" value="1"/>
</dbReference>
<dbReference type="Pfam" id="PF04773">
    <property type="entry name" value="FecR"/>
    <property type="match status" value="1"/>
</dbReference>
<proteinExistence type="predicted"/>
<sequence length="571" mass="62125">MRLTRPLVLRQISVCFAFSLALALPMYSMAAKTSANGEPGSFISTPPDMTYFAVQGDTLSAIAKRYTDKTRNWTILGKRNKIDDDRAIPIGTAILIPLELLPEEDSEAKVIAMTGTPTYKAKDGSSGNLALGTVVREGTQITTDKNGFLTLSLIDESRISIPSNSQVSLAKLRKTKYTGSPRTEVNLLQGKVESRVSSLVSNKGRFEVRTNLAVAGVRGTNFRVGVNEDGIANEVLSGGVAVANTTNAAGKKPDELMLTAGKGNIISSSGVGKAVDLLPAPVMSELYLLQERPTLQFQVEPNAAAVAYRVQIAKDADILTILTENRFKDNRFKFDGFADGNYFVRITAIDKAGLEGFPLVKAVTLKARPEPPFTVQPKNKVRAERLDFAWTEASDAVAYHLQVAKDPEFKNLLLEKNEIKEVQLSSDRPAEGNYYWRIATITRKDGKADHGPFSDVQKFAVLPVTSLAPPGEGNGNQLSFSWASEPGQKFLIQISTDAQFSKLFLSRELDQAELKIDRPQAGTYFIRVRSTDPDGYVSPFSATQKITIQQRWTSGDGSPINSSGGAVGTNF</sequence>
<dbReference type="PANTHER" id="PTHR38731">
    <property type="entry name" value="LIPL45-RELATED LIPOPROTEIN-RELATED"/>
    <property type="match status" value="1"/>
</dbReference>
<dbReference type="InterPro" id="IPR036779">
    <property type="entry name" value="LysM_dom_sf"/>
</dbReference>
<feature type="chain" id="PRO_5047055354" evidence="2">
    <location>
        <begin position="31"/>
        <end position="571"/>
    </location>
</feature>
<evidence type="ECO:0000259" key="3">
    <source>
        <dbReference type="PROSITE" id="PS51782"/>
    </source>
</evidence>
<evidence type="ECO:0000256" key="1">
    <source>
        <dbReference type="SAM" id="MobiDB-lite"/>
    </source>
</evidence>
<comment type="caution">
    <text evidence="4">The sequence shown here is derived from an EMBL/GenBank/DDBJ whole genome shotgun (WGS) entry which is preliminary data.</text>
</comment>
<name>A0ABR6ZYL0_9BURK</name>
<dbReference type="PANTHER" id="PTHR38731:SF1">
    <property type="entry name" value="FECR PROTEIN DOMAIN-CONTAINING PROTEIN"/>
    <property type="match status" value="1"/>
</dbReference>
<dbReference type="Gene3D" id="3.10.350.10">
    <property type="entry name" value="LysM domain"/>
    <property type="match status" value="1"/>
</dbReference>
<dbReference type="PIRSF" id="PIRSF029644">
    <property type="entry name" value="UCP029644"/>
    <property type="match status" value="1"/>
</dbReference>
<dbReference type="InterPro" id="IPR016930">
    <property type="entry name" value="UCP029644"/>
</dbReference>
<feature type="region of interest" description="Disordered" evidence="1">
    <location>
        <begin position="551"/>
        <end position="571"/>
    </location>
</feature>
<dbReference type="Gene3D" id="2.60.120.1440">
    <property type="match status" value="1"/>
</dbReference>
<keyword evidence="2" id="KW-0732">Signal</keyword>
<dbReference type="InterPro" id="IPR018392">
    <property type="entry name" value="LysM"/>
</dbReference>
<dbReference type="InterPro" id="IPR013783">
    <property type="entry name" value="Ig-like_fold"/>
</dbReference>
<organism evidence="4 5">
    <name type="scientific">Undibacterium hunanense</name>
    <dbReference type="NCBI Taxonomy" id="2762292"/>
    <lineage>
        <taxon>Bacteria</taxon>
        <taxon>Pseudomonadati</taxon>
        <taxon>Pseudomonadota</taxon>
        <taxon>Betaproteobacteria</taxon>
        <taxon>Burkholderiales</taxon>
        <taxon>Oxalobacteraceae</taxon>
        <taxon>Undibacterium</taxon>
    </lineage>
</organism>
<evidence type="ECO:0000256" key="2">
    <source>
        <dbReference type="SAM" id="SignalP"/>
    </source>
</evidence>
<protein>
    <submittedName>
        <fullName evidence="4">FecR domain-containing protein</fullName>
    </submittedName>
</protein>
<dbReference type="CDD" id="cd00118">
    <property type="entry name" value="LysM"/>
    <property type="match status" value="1"/>
</dbReference>